<gene>
    <name evidence="3" type="ORF">CE139_13095</name>
</gene>
<evidence type="ECO:0000313" key="4">
    <source>
        <dbReference type="Proteomes" id="UP000250579"/>
    </source>
</evidence>
<keyword evidence="3" id="KW-0238">DNA-binding</keyword>
<dbReference type="RefSeq" id="WP_208690950.1">
    <property type="nucleotide sequence ID" value="NZ_CP022198.1"/>
</dbReference>
<evidence type="ECO:0000256" key="1">
    <source>
        <dbReference type="ARBA" id="ARBA00007227"/>
    </source>
</evidence>
<reference evidence="3 4" key="1">
    <citation type="submission" date="2017-06" db="EMBL/GenBank/DDBJ databases">
        <title>Evolution towards high GC content and high-temperature stress adaptation in endophytic Pseudomonas oryzihabitans impacted its plant-growth promoting traits.</title>
        <authorList>
            <person name="Nascimento F.X."/>
        </authorList>
    </citation>
    <scope>NUCLEOTIDE SEQUENCE [LARGE SCALE GENOMIC DNA]</scope>
    <source>
        <strain evidence="3 4">MS8</strain>
    </source>
</reference>
<dbReference type="SMART" id="SM00530">
    <property type="entry name" value="HTH_XRE"/>
    <property type="match status" value="1"/>
</dbReference>
<dbReference type="AlphaFoldDB" id="A0A2Z5A8B6"/>
<comment type="similarity">
    <text evidence="1">Belongs to the short-chain fatty acyl-CoA assimilation regulator (ScfR) family.</text>
</comment>
<dbReference type="Proteomes" id="UP000250579">
    <property type="component" value="Chromosome"/>
</dbReference>
<dbReference type="CDD" id="cd00093">
    <property type="entry name" value="HTH_XRE"/>
    <property type="match status" value="1"/>
</dbReference>
<dbReference type="InterPro" id="IPR052345">
    <property type="entry name" value="Rad_response_metalloprotease"/>
</dbReference>
<dbReference type="GO" id="GO:0003677">
    <property type="term" value="F:DNA binding"/>
    <property type="evidence" value="ECO:0007669"/>
    <property type="project" value="UniProtKB-KW"/>
</dbReference>
<protein>
    <submittedName>
        <fullName evidence="3">DNA-binding protein</fullName>
    </submittedName>
</protein>
<dbReference type="SUPFAM" id="SSF47413">
    <property type="entry name" value="lambda repressor-like DNA-binding domains"/>
    <property type="match status" value="1"/>
</dbReference>
<organism evidence="3 4">
    <name type="scientific">Pseudomonas oryzihabitans</name>
    <dbReference type="NCBI Taxonomy" id="47885"/>
    <lineage>
        <taxon>Bacteria</taxon>
        <taxon>Pseudomonadati</taxon>
        <taxon>Pseudomonadota</taxon>
        <taxon>Gammaproteobacteria</taxon>
        <taxon>Pseudomonadales</taxon>
        <taxon>Pseudomonadaceae</taxon>
        <taxon>Pseudomonas</taxon>
    </lineage>
</organism>
<dbReference type="InterPro" id="IPR010359">
    <property type="entry name" value="IrrE_HExxH"/>
</dbReference>
<name>A0A2Z5A8B6_9PSED</name>
<dbReference type="InterPro" id="IPR010982">
    <property type="entry name" value="Lambda_DNA-bd_dom_sf"/>
</dbReference>
<dbReference type="Gene3D" id="1.10.10.2910">
    <property type="match status" value="1"/>
</dbReference>
<feature type="domain" description="HTH cro/C1-type" evidence="2">
    <location>
        <begin position="10"/>
        <end position="64"/>
    </location>
</feature>
<dbReference type="PANTHER" id="PTHR43236:SF1">
    <property type="entry name" value="BLL7220 PROTEIN"/>
    <property type="match status" value="1"/>
</dbReference>
<dbReference type="PROSITE" id="PS50943">
    <property type="entry name" value="HTH_CROC1"/>
    <property type="match status" value="1"/>
</dbReference>
<evidence type="ECO:0000259" key="2">
    <source>
        <dbReference type="PROSITE" id="PS50943"/>
    </source>
</evidence>
<evidence type="ECO:0000313" key="3">
    <source>
        <dbReference type="EMBL" id="AXA66714.1"/>
    </source>
</evidence>
<proteinExistence type="inferred from homology"/>
<dbReference type="EMBL" id="CP022198">
    <property type="protein sequence ID" value="AXA66714.1"/>
    <property type="molecule type" value="Genomic_DNA"/>
</dbReference>
<dbReference type="InterPro" id="IPR001387">
    <property type="entry name" value="Cro/C1-type_HTH"/>
</dbReference>
<dbReference type="Gene3D" id="1.10.260.40">
    <property type="entry name" value="lambda repressor-like DNA-binding domains"/>
    <property type="match status" value="1"/>
</dbReference>
<accession>A0A2Z5A8B6</accession>
<dbReference type="PANTHER" id="PTHR43236">
    <property type="entry name" value="ANTITOXIN HIGA1"/>
    <property type="match status" value="1"/>
</dbReference>
<dbReference type="Pfam" id="PF06114">
    <property type="entry name" value="Peptidase_M78"/>
    <property type="match status" value="1"/>
</dbReference>
<dbReference type="Pfam" id="PF01381">
    <property type="entry name" value="HTH_3"/>
    <property type="match status" value="1"/>
</dbReference>
<sequence>MSLVFDGASLRLARVFNAMTLDEVAEKVGKTRQYINKIETGQSHPTEQLAHDIAHALNVMPSFFSPRSGRIHEDQFHFRKLLTTTKTIKQVAVARGEIANALIGFLEHELNLPSIRIPSTSDFHTPDSIERLADSCRRNWELGLGPIQNMTRLAENLGVMVLSFNGISKEIDALSVATKRPFIVRNSTKESTGRHRFDIAHELGHLVMHEGIVTGDRVTENQANRFASSLILPRAMMEKFFPKPKGTRLDWIGIREFKKTWGASKAAILYRARQLELINDSQYRTGVITLKKHEGTHEKDDFLIPNEPPELLPASISLLSKKRGIGVREIAEALNVKPEFLKNIFDPDVFQDNREIQKPNHLRLVI</sequence>